<name>A0A176VYE8_MARPO</name>
<dbReference type="AlphaFoldDB" id="A0A176VYE8"/>
<gene>
    <name evidence="1" type="ORF">AXG93_3912s1030</name>
</gene>
<dbReference type="EMBL" id="LVLJ01002292">
    <property type="protein sequence ID" value="OAE25797.1"/>
    <property type="molecule type" value="Genomic_DNA"/>
</dbReference>
<proteinExistence type="predicted"/>
<sequence>MRAKEKTYALLFKKPRSGKNGYQTTGDMGLLTKVEQKQFLFLREAGDEDETLGGKEVNIEKDDIKLALPLARVDKLEDEVEERA</sequence>
<organism evidence="1 2">
    <name type="scientific">Marchantia polymorpha subsp. ruderalis</name>
    <dbReference type="NCBI Taxonomy" id="1480154"/>
    <lineage>
        <taxon>Eukaryota</taxon>
        <taxon>Viridiplantae</taxon>
        <taxon>Streptophyta</taxon>
        <taxon>Embryophyta</taxon>
        <taxon>Marchantiophyta</taxon>
        <taxon>Marchantiopsida</taxon>
        <taxon>Marchantiidae</taxon>
        <taxon>Marchantiales</taxon>
        <taxon>Marchantiaceae</taxon>
        <taxon>Marchantia</taxon>
    </lineage>
</organism>
<evidence type="ECO:0000313" key="1">
    <source>
        <dbReference type="EMBL" id="OAE25797.1"/>
    </source>
</evidence>
<comment type="caution">
    <text evidence="1">The sequence shown here is derived from an EMBL/GenBank/DDBJ whole genome shotgun (WGS) entry which is preliminary data.</text>
</comment>
<dbReference type="Proteomes" id="UP000077202">
    <property type="component" value="Unassembled WGS sequence"/>
</dbReference>
<reference evidence="1" key="1">
    <citation type="submission" date="2016-03" db="EMBL/GenBank/DDBJ databases">
        <title>Mechanisms controlling the formation of the plant cell surface in tip-growing cells are functionally conserved among land plants.</title>
        <authorList>
            <person name="Honkanen S."/>
            <person name="Jones V.A."/>
            <person name="Morieri G."/>
            <person name="Champion C."/>
            <person name="Hetherington A.J."/>
            <person name="Kelly S."/>
            <person name="Saint-Marcoux D."/>
            <person name="Proust H."/>
            <person name="Prescott H."/>
            <person name="Dolan L."/>
        </authorList>
    </citation>
    <scope>NUCLEOTIDE SEQUENCE [LARGE SCALE GENOMIC DNA]</scope>
    <source>
        <tissue evidence="1">Whole gametophyte</tissue>
    </source>
</reference>
<evidence type="ECO:0000313" key="2">
    <source>
        <dbReference type="Proteomes" id="UP000077202"/>
    </source>
</evidence>
<protein>
    <submittedName>
        <fullName evidence="1">Uncharacterized protein</fullName>
    </submittedName>
</protein>
<accession>A0A176VYE8</accession>
<keyword evidence="2" id="KW-1185">Reference proteome</keyword>